<feature type="region of interest" description="Disordered" evidence="2">
    <location>
        <begin position="1712"/>
        <end position="1733"/>
    </location>
</feature>
<feature type="domain" description="EGF-like" evidence="4">
    <location>
        <begin position="1752"/>
        <end position="1801"/>
    </location>
</feature>
<dbReference type="KEGG" id="tan:TA16980"/>
<keyword evidence="3" id="KW-0472">Membrane</keyword>
<feature type="domain" description="EGF-like" evidence="4">
    <location>
        <begin position="1369"/>
        <end position="1426"/>
    </location>
</feature>
<dbReference type="STRING" id="5874.Q4UIN4"/>
<feature type="transmembrane region" description="Helical" evidence="3">
    <location>
        <begin position="2429"/>
        <end position="2461"/>
    </location>
</feature>
<dbReference type="Gene3D" id="3.90.640.70">
    <property type="match status" value="1"/>
</dbReference>
<sequence length="2798" mass="320873">MIKIVSVIAFVLLYNNKYTEVDSKAIKFNTSNMDISEEDLAAYSVTRAAVENKLMKTREFKFKVKTWLKNDKRIFGLKSNTSGFGDFYYSRVQIWANNYCNMKSNVVSNSARFKNEKGNLHFYCVENIYLDYSIVDHSCISNCGELVPCNGVVKSFTNREPINMKLVNSQIKKYCKISQIQESLDELCERENYSAIVDQNFNVKCYSSNDINYDQNGLCLEDCRKFVSCKRVAMNPVKGISINQAKIDWNALTNGCPCKEGYHDDYETADKYITYEGCQNMTNDNSVCLNWDEFLRKSHSLYDKRFVFPDNYCREVHGKKGIWCLTDMDKLSKCTPKEIPKISIQPGTLFDIWITPYIPKYRLRIIFIDNSNICGDLGMIATENIVQSYELEVFNLTNDKELESDENDIFEYSDSSFSEASYVFKGYLALEHLESSSKICACMYSSYYEYANGMKHPCSSNINYTITIGNLIVEGTSMGKIEDMEDNNISLINQFQQRHAVASLVNESDSLVCKRSKFLKREICMKSINKLLDIEKNSRTEKICVPEINRRSNLKYNVKSILRKEIGLNETIKFEVEKSGEYSLIYENTNDPDKNALIIHRYNIMGYYSNKIFTLITDMGSENKFREQSLFFESWKVKFPPTAVVISKYDKNSKLCKNPFAYSINIFPVSDSTIDMSLTTWRASDFEITKTLSLMESKVERFEVCVFTQDLEFQSLGFGIFTEFVNHELSEIYPESQLQIPQNIFNYKIYDKWDMMRLKTYINDDKTFKYDSSSSNAKFERDYTGFIMEMMRSNYKGDFDNIDFDGFKLGNHLEYPAIMSFWSYTDEDLIRIWVFRPNRLSPTYIGKINVKSPLAFGTYISVNKLIGIVLTEGEPGIMMYEIEIDKNSSKHNVFNMNFIKSSCDESNNSCTKLLSPVDMKIITYSFDCTNKHSILVTDVGLNCIILYDSSLNEVSKICRDSGSVGIFEPTYISCSNPSNEVGPCINTLDGFKYENDGESSFIHCFITQPHEGNLLWVQVDVLHNKLTLLDSYTGGHMSDSISGGHRSMKRFITPLLMNPISVETLTYGKTILIYVVESENPAMSLLTLDLDKEIKKITYYGRTELNMISYGNFVHISKLEMSSESNDQMDDQDYVMLFRLGPRENYYNGAGSSSINIININDTISINNFEYNTPEWIVIGDELSFKPKIDSGNKQNLMRYELDILNDTDHNLPEQESDDIKNLKSIKRNYDWNGNPSHKNVIKINSNTGKITININYIYKLILSIRVTAFGFIESKSIYLNFKVACKDGYFFTENDINDPNNESNGCKMCQIGEFNSLAIIKSFILNWKKCTKCPGREITISEGSTSSTQCLCAPGYEYVSDGINNCEPCEAGKWKSSAGLQKCIGNGCYNNSFSNKIGSISEEDRECACYEGYYFKNIGGVKECVPCEEGYFCPGGIHGKKNKCPKNTTTVINLNSNGLFVKLPLSIDECMCKKGYEIVDENRLIDHYSPEYELKLRIQEEIKLLNVDTQNLDINKLICIPCGYRRYKYVEGNTKCTDCPEHTFSESMSPTSIRDCHLCDKGYYETEDPQNPCEECSENHYCVGSDPINENVKMYSKKKIKCEEHSITIKPYNKNVSMLNCLCVEGFVPVTSGSSVKCIPAPKDHYKDVIGNVPAVPCPHGSLTMSNGATSKDACVCDKGTYFDIVSKHCAICPAGKYCLGGKDDKMNDRQPMECSDSNAQTKAPGASSSSECACKEGYYMDVDAQNTCKECPENHYKSYISNDMCSRCDENSSTTGKKGATSKEQCVCDPGYYFDRGCVSCNFNDKYCPGGVIEIKDDVGRSRVVTRSPIPCPPNTEIPPGVDNASSINFCKCTKGYYFVSEDLENNKKVCNACAPGTYKSSVMDSSCNGLCTQNATSFPGAESSNHCFCLMGYFYLEGGICSKCMEGAKCEGGLINYKMKTLKNFVVNIDDHVKPVAVEGYFLDKINPKLRKPDDWKFIKCPINGSCLGNDKCSDTMEHYLCSECKKGYTNNFVKGALCQKCPRMRPNISITILYYFGLLLINIVMARLNISSGYNRRSIHSVVIKIALNFGICTSVVNVVNFSDLKLPVGLRKMINKWVKVFDSDDAVYYTSIDCVIRSLFNLEHSDSFFYTMLYMACFPLILLFIVTLMMWIIMVLFKLVKYNDIRRKLALLQQFKAKYEGDNQDSLIEQYRNERLLMILRYIPLPNETSWDRFKNFLEDMIPIYVTVLFSVHGKITSRLLSLLDCTYIDLGRSFPGKYVLRPAMSIRCSINPSEGYLRYLILGLCGLLVWGLGIPFLSFMALFVNRNNLYAPSIRMKYGFLHNGFRQDYWYWETVVFARKCLVLVIGSIVIVPSENYSGSRIWMALVVAVTFLILQLIYKPFDERDYFVLGRLENHSMITWTFTLILVSFIIEANFTPSLSLILFFIILFINFLFILELLFYFIIFISSHIFYLFSVFFPRFFSRNIKISHPLSYKEPIVFYDKQDSHILLNRQIKPFGSLISFQNLSSVYSNYFTTTLSHIFNLTACYLNLDVIPSLFIDFLIRYSISIGNIENKVIEKNFSTKSDNEISDLIEGVTSEKYENKNKYLNIDKYKKEHSSDTFITEIENILEGYGIESDEINGIINSLYDESYLKNNLYLSDFYQSIENLYNLDKTTLCLLYELFKHYKTYFEDQINKKIDLQINNLMNQKTEFENSLKDRESIYHVTQEIGKINAEIEDLKIEREVKRGRLLKLKESGNIYKNEYDKVIGRKSKYDNERNLFCKQLIENVGFKPINREDTISEVEHKDYQE</sequence>
<keyword evidence="6" id="KW-1185">Reference proteome</keyword>
<feature type="transmembrane region" description="Helical" evidence="3">
    <location>
        <begin position="2285"/>
        <end position="2310"/>
    </location>
</feature>
<evidence type="ECO:0000313" key="5">
    <source>
        <dbReference type="EMBL" id="CAI73055.1"/>
    </source>
</evidence>
<dbReference type="Gene3D" id="2.10.50.10">
    <property type="entry name" value="Tumor Necrosis Factor Receptor, subunit A, domain 2"/>
    <property type="match status" value="5"/>
</dbReference>
<feature type="domain" description="EGF-like" evidence="4">
    <location>
        <begin position="1309"/>
        <end position="1368"/>
    </location>
</feature>
<keyword evidence="3" id="KW-1133">Transmembrane helix</keyword>
<dbReference type="InterPro" id="IPR056048">
    <property type="entry name" value="CRMPA/B-like_DUF7631"/>
</dbReference>
<feature type="domain" description="EGF-like" evidence="4">
    <location>
        <begin position="1875"/>
        <end position="1925"/>
    </location>
</feature>
<evidence type="ECO:0000256" key="3">
    <source>
        <dbReference type="SAM" id="Phobius"/>
    </source>
</evidence>
<name>Q4UIN4_THEAN</name>
<evidence type="ECO:0000256" key="2">
    <source>
        <dbReference type="SAM" id="MobiDB-lite"/>
    </source>
</evidence>
<keyword evidence="3" id="KW-0812">Transmembrane</keyword>
<dbReference type="InParanoid" id="Q4UIN4"/>
<protein>
    <submittedName>
        <fullName evidence="5">Cysteine repeat modular protein 2 homologue, putative</fullName>
    </submittedName>
</protein>
<dbReference type="OMA" id="YTDMEEK"/>
<gene>
    <name evidence="5" type="ORF">TA16980</name>
</gene>
<organism evidence="5 6">
    <name type="scientific">Theileria annulata</name>
    <dbReference type="NCBI Taxonomy" id="5874"/>
    <lineage>
        <taxon>Eukaryota</taxon>
        <taxon>Sar</taxon>
        <taxon>Alveolata</taxon>
        <taxon>Apicomplexa</taxon>
        <taxon>Aconoidasida</taxon>
        <taxon>Piroplasmida</taxon>
        <taxon>Theileriidae</taxon>
        <taxon>Theileria</taxon>
    </lineage>
</organism>
<dbReference type="SUPFAM" id="SSF57440">
    <property type="entry name" value="Kringle-like"/>
    <property type="match status" value="1"/>
</dbReference>
<dbReference type="CDD" id="cd00185">
    <property type="entry name" value="TNFRSF"/>
    <property type="match status" value="2"/>
</dbReference>
<dbReference type="EMBL" id="CR940347">
    <property type="protein sequence ID" value="CAI73055.1"/>
    <property type="molecule type" value="Genomic_DNA"/>
</dbReference>
<dbReference type="eggNOG" id="KOG1217">
    <property type="taxonomic scope" value="Eukaryota"/>
</dbReference>
<dbReference type="SMART" id="SM01411">
    <property type="entry name" value="Ephrin_rec_like"/>
    <property type="match status" value="9"/>
</dbReference>
<dbReference type="Pfam" id="PF24633">
    <property type="entry name" value="DUF7630"/>
    <property type="match status" value="1"/>
</dbReference>
<dbReference type="FunCoup" id="Q4UIN4">
    <property type="interactions" value="2"/>
</dbReference>
<dbReference type="Pfam" id="PF07699">
    <property type="entry name" value="Ephrin_rec_like"/>
    <property type="match status" value="2"/>
</dbReference>
<feature type="transmembrane region" description="Helical" evidence="3">
    <location>
        <begin position="2405"/>
        <end position="2422"/>
    </location>
</feature>
<keyword evidence="1" id="KW-1015">Disulfide bond</keyword>
<dbReference type="InterPro" id="IPR009030">
    <property type="entry name" value="Growth_fac_rcpt_cys_sf"/>
</dbReference>
<feature type="compositionally biased region" description="Polar residues" evidence="2">
    <location>
        <begin position="1717"/>
        <end position="1733"/>
    </location>
</feature>
<feature type="domain" description="EGF-like" evidence="4">
    <location>
        <begin position="1983"/>
        <end position="2023"/>
    </location>
</feature>
<dbReference type="PANTHER" id="PTHR11319:SF35">
    <property type="entry name" value="OUTER MEMBRANE PROTEIN PMPC-RELATED"/>
    <property type="match status" value="1"/>
</dbReference>
<dbReference type="GeneID" id="3863388"/>
<dbReference type="OrthoDB" id="361734at2759"/>
<dbReference type="Gene3D" id="2.40.20.10">
    <property type="entry name" value="Plasminogen Kringle 4"/>
    <property type="match status" value="1"/>
</dbReference>
<dbReference type="InterPro" id="IPR038178">
    <property type="entry name" value="Kringle_sf"/>
</dbReference>
<dbReference type="Pfam" id="PF24634">
    <property type="entry name" value="DUF7631"/>
    <property type="match status" value="1"/>
</dbReference>
<accession>Q4UIN4</accession>
<dbReference type="InterPro" id="IPR013806">
    <property type="entry name" value="Kringle-like"/>
</dbReference>
<feature type="transmembrane region" description="Helical" evidence="3">
    <location>
        <begin position="2335"/>
        <end position="2356"/>
    </location>
</feature>
<feature type="domain" description="EGF-like" evidence="4">
    <location>
        <begin position="1690"/>
        <end position="1751"/>
    </location>
</feature>
<dbReference type="InterPro" id="IPR000742">
    <property type="entry name" value="EGF"/>
</dbReference>
<feature type="transmembrane region" description="Helical" evidence="3">
    <location>
        <begin position="2066"/>
        <end position="2086"/>
    </location>
</feature>
<dbReference type="InterPro" id="IPR011641">
    <property type="entry name" value="Tyr-kin_ephrin_A/B_rcpt-like"/>
</dbReference>
<dbReference type="SMART" id="SM00181">
    <property type="entry name" value="EGF"/>
    <property type="match status" value="6"/>
</dbReference>
<feature type="transmembrane region" description="Helical" evidence="3">
    <location>
        <begin position="2133"/>
        <end position="2162"/>
    </location>
</feature>
<evidence type="ECO:0000256" key="1">
    <source>
        <dbReference type="ARBA" id="ARBA00023157"/>
    </source>
</evidence>
<dbReference type="VEuPathDB" id="PiroplasmaDB:TA16980"/>
<dbReference type="Proteomes" id="UP000001950">
    <property type="component" value="Chromosome 1"/>
</dbReference>
<evidence type="ECO:0000313" key="6">
    <source>
        <dbReference type="Proteomes" id="UP000001950"/>
    </source>
</evidence>
<dbReference type="InterPro" id="IPR056047">
    <property type="entry name" value="CRMPA-like_DUF7630"/>
</dbReference>
<dbReference type="SUPFAM" id="SSF57184">
    <property type="entry name" value="Growth factor receptor domain"/>
    <property type="match status" value="3"/>
</dbReference>
<feature type="transmembrane region" description="Helical" evidence="3">
    <location>
        <begin position="2368"/>
        <end position="2385"/>
    </location>
</feature>
<feature type="transmembrane region" description="Helical" evidence="3">
    <location>
        <begin position="2036"/>
        <end position="2054"/>
    </location>
</feature>
<proteinExistence type="predicted"/>
<evidence type="ECO:0000259" key="4">
    <source>
        <dbReference type="SMART" id="SM00181"/>
    </source>
</evidence>
<reference evidence="5 6" key="1">
    <citation type="journal article" date="2005" name="Science">
        <title>Genome of the host-cell transforming parasite Theileria annulata compared with T. parva.</title>
        <authorList>
            <person name="Pain A."/>
            <person name="Renauld H."/>
            <person name="Berriman M."/>
            <person name="Murphy L."/>
            <person name="Yeats C.A."/>
            <person name="Weir W."/>
            <person name="Kerhornou A."/>
            <person name="Aslett M."/>
            <person name="Bishop R."/>
            <person name="Bouchier C."/>
            <person name="Cochet M."/>
            <person name="Coulson R.M.R."/>
            <person name="Cronin A."/>
            <person name="de Villiers E.P."/>
            <person name="Fraser A."/>
            <person name="Fosker N."/>
            <person name="Gardner M."/>
            <person name="Goble A."/>
            <person name="Griffiths-Jones S."/>
            <person name="Harris D.E."/>
            <person name="Katzer F."/>
            <person name="Larke N."/>
            <person name="Lord A."/>
            <person name="Maser P."/>
            <person name="McKellar S."/>
            <person name="Mooney P."/>
            <person name="Morton F."/>
            <person name="Nene V."/>
            <person name="O'Neil S."/>
            <person name="Price C."/>
            <person name="Quail M.A."/>
            <person name="Rabbinowitsch E."/>
            <person name="Rawlings N.D."/>
            <person name="Rutter S."/>
            <person name="Saunders D."/>
            <person name="Seeger K."/>
            <person name="Shah T."/>
            <person name="Squares R."/>
            <person name="Squares S."/>
            <person name="Tivey A."/>
            <person name="Walker A.R."/>
            <person name="Woodward J."/>
            <person name="Dobbelaere D.A.E."/>
            <person name="Langsley G."/>
            <person name="Rajandream M.A."/>
            <person name="McKeever D."/>
            <person name="Shiels B."/>
            <person name="Tait A."/>
            <person name="Barrell B.G."/>
            <person name="Hall N."/>
        </authorList>
    </citation>
    <scope>NUCLEOTIDE SEQUENCE [LARGE SCALE GENOMIC DNA]</scope>
    <source>
        <strain evidence="6">Ankara</strain>
    </source>
</reference>
<dbReference type="PANTHER" id="PTHR11319">
    <property type="entry name" value="G PROTEIN-COUPLED RECEPTOR-RELATED"/>
    <property type="match status" value="1"/>
</dbReference>
<dbReference type="RefSeq" id="XP_953733.1">
    <property type="nucleotide sequence ID" value="XM_948640.1"/>
</dbReference>